<dbReference type="InterPro" id="IPR013425">
    <property type="entry name" value="Autotrns_rpt"/>
</dbReference>
<dbReference type="Pfam" id="PF03797">
    <property type="entry name" value="Autotransporter"/>
    <property type="match status" value="1"/>
</dbReference>
<keyword evidence="1" id="KW-0732">Signal</keyword>
<comment type="caution">
    <text evidence="3">The sequence shown here is derived from an EMBL/GenBank/DDBJ whole genome shotgun (WGS) entry which is preliminary data.</text>
</comment>
<accession>A0ABV7KDH2</accession>
<reference evidence="4" key="1">
    <citation type="journal article" date="2019" name="Int. J. Syst. Evol. Microbiol.">
        <title>The Global Catalogue of Microorganisms (GCM) 10K type strain sequencing project: providing services to taxonomists for standard genome sequencing and annotation.</title>
        <authorList>
            <consortium name="The Broad Institute Genomics Platform"/>
            <consortium name="The Broad Institute Genome Sequencing Center for Infectious Disease"/>
            <person name="Wu L."/>
            <person name="Ma J."/>
        </authorList>
    </citation>
    <scope>NUCLEOTIDE SEQUENCE [LARGE SCALE GENOMIC DNA]</scope>
    <source>
        <strain evidence="4">KCTC 52165</strain>
    </source>
</reference>
<keyword evidence="4" id="KW-1185">Reference proteome</keyword>
<dbReference type="Proteomes" id="UP001595583">
    <property type="component" value="Unassembled WGS sequence"/>
</dbReference>
<proteinExistence type="predicted"/>
<dbReference type="Gene3D" id="2.40.128.130">
    <property type="entry name" value="Autotransporter beta-domain"/>
    <property type="match status" value="1"/>
</dbReference>
<dbReference type="SUPFAM" id="SSF103515">
    <property type="entry name" value="Autotransporter"/>
    <property type="match status" value="1"/>
</dbReference>
<dbReference type="InterPro" id="IPR011050">
    <property type="entry name" value="Pectin_lyase_fold/virulence"/>
</dbReference>
<organism evidence="3 4">
    <name type="scientific">Aquamicrobium soli</name>
    <dbReference type="NCBI Taxonomy" id="1811518"/>
    <lineage>
        <taxon>Bacteria</taxon>
        <taxon>Pseudomonadati</taxon>
        <taxon>Pseudomonadota</taxon>
        <taxon>Alphaproteobacteria</taxon>
        <taxon>Hyphomicrobiales</taxon>
        <taxon>Phyllobacteriaceae</taxon>
        <taxon>Aquamicrobium</taxon>
    </lineage>
</organism>
<dbReference type="InterPro" id="IPR006315">
    <property type="entry name" value="OM_autotransptr_brl_dom"/>
</dbReference>
<dbReference type="EMBL" id="JBHRTK010000022">
    <property type="protein sequence ID" value="MFC3208350.1"/>
    <property type="molecule type" value="Genomic_DNA"/>
</dbReference>
<evidence type="ECO:0000259" key="2">
    <source>
        <dbReference type="PROSITE" id="PS51208"/>
    </source>
</evidence>
<evidence type="ECO:0000313" key="4">
    <source>
        <dbReference type="Proteomes" id="UP001595583"/>
    </source>
</evidence>
<gene>
    <name evidence="3" type="ORF">ACFOHJ_19175</name>
</gene>
<dbReference type="SUPFAM" id="SSF51126">
    <property type="entry name" value="Pectin lyase-like"/>
    <property type="match status" value="2"/>
</dbReference>
<sequence length="1090" mass="109383">MEVSRDAAMRPGDDTASGRIFLRFARFLLTTSALTLSFASGAGAQTLTGDVTGPGSQVYDEAVTLDSDATLTSTDNGGISFNNTVDGAHALTVNTGGVTAFGANVGSTTALTSVTTNAGGATHIHGNVTTTGAQTFGDAVILGADAMFASAGGRTITFGSTVETDYRLTVQTAGEAYFTGVVGGDGGISQAGSGTMVLSASNTYRGDTRLLGGVISVASDANLGNGSSKLFFDGGTLQNTGNFTSARAVTLGAGGGIFKTDKYLELSGSISGDGPLIKEGADTLALTGDSVVGLFNVHNGTLLVNDGSLAQVNEEYVQNFIGEKEGDDATLVIANGGTVSSANKVHIGDSKGSRGKVVVTGDESSLSVGDMTIGFDGEGSLSVLDGGSFSTVTFMNVGGGNFNRQGTGHLLVDGAGSSVTIGDQLLIAPWGDGSSGTVTLSNGGVLEVGTPLSMGASNASGSAELNIGAASTNAADAIAAGTLVAPEIQFYAANTSLNFNHTDSAYAFAAELASSGGAGFVNHYAGNTNLTGDSSGFSGVTTIYGGALSVDGSIGGTVKVLAGGRLGGSGTVGATTVKAGGILASGNSIGTIHAGSLAFEADSIYEVELKNGGNTAGVHNDLTIASDVVTIDNGAVLHVRPENGTDTGVSYVPGLTYTVLQSISGAETGVEGRFGTLVDDYLFLDFVDSYDSHNVYLTSQLADMSFCLGGLTANQCATAEGVQDSAPSPMFTAIINLTDPAAAAAAFDGLSGEIHASAKTALIEDSRFVRDAVNERLRAVFGGVGTAAVPVLAYGESGHNAGVEAAFGRMGAAAASGRLSAWGSVFGSWGKTDGDGNAASLTRSTGGFLTGIDGMVTEAVRLGILTGYSHDSFDVDARASSGSSDNYHLGLYGGTQRGALGLRGGIAYTWHKLSTSRSAVFPGFSERLEADYDTGTFQAFGEAGYRIDTATASFEPFANLAHVSLHTGAFTEKGGAAALASPSQTTDTTFTTLGVRASTAFSLGATRATARGMVGWRHAFGDIAPSATHAFAGSGLFTIAGVPIARNVAVLEAGLDFAVSDNATLGVSYSGQFGAGARDNSARADFSIRF</sequence>
<evidence type="ECO:0000313" key="3">
    <source>
        <dbReference type="EMBL" id="MFC3208350.1"/>
    </source>
</evidence>
<dbReference type="PROSITE" id="PS51208">
    <property type="entry name" value="AUTOTRANSPORTER"/>
    <property type="match status" value="1"/>
</dbReference>
<protein>
    <submittedName>
        <fullName evidence="3">Autotransporter domain-containing protein</fullName>
    </submittedName>
</protein>
<dbReference type="InterPro" id="IPR036709">
    <property type="entry name" value="Autotransporte_beta_dom_sf"/>
</dbReference>
<name>A0ABV7KDH2_9HYPH</name>
<dbReference type="SMART" id="SM00869">
    <property type="entry name" value="Autotransporter"/>
    <property type="match status" value="1"/>
</dbReference>
<dbReference type="NCBIfam" id="TIGR02601">
    <property type="entry name" value="autotrns_rpt"/>
    <property type="match status" value="1"/>
</dbReference>
<dbReference type="RefSeq" id="WP_378223515.1">
    <property type="nucleotide sequence ID" value="NZ_JBHRTK010000022.1"/>
</dbReference>
<dbReference type="NCBIfam" id="TIGR04393">
    <property type="entry name" value="rpt_T5SS_PEPC"/>
    <property type="match status" value="1"/>
</dbReference>
<dbReference type="InterPro" id="IPR005546">
    <property type="entry name" value="Autotransporte_beta"/>
</dbReference>
<dbReference type="InterPro" id="IPR030895">
    <property type="entry name" value="T5SS_PEPC_rpt"/>
</dbReference>
<dbReference type="NCBIfam" id="TIGR01414">
    <property type="entry name" value="autotrans_barl"/>
    <property type="match status" value="1"/>
</dbReference>
<evidence type="ECO:0000256" key="1">
    <source>
        <dbReference type="ARBA" id="ARBA00022729"/>
    </source>
</evidence>
<feature type="domain" description="Autotransporter" evidence="2">
    <location>
        <begin position="814"/>
        <end position="1090"/>
    </location>
</feature>